<sequence>MMRYIYLIAYVISIFVANLLIDKFIELPIYGMLSAGTIFFAFVFTLRDHLHRYGLRFALLGITLALIINTILSITFGIPIRFIIASFLAILLSELADTAVFERLKERSWALKVIASNAVSVPVDSIVMTLIAFLGILTMSEMLAIIFADILAKYLIALTVIIRPEKIRLLWQKLTKGKETTCLSLKHE</sequence>
<dbReference type="AlphaFoldDB" id="A0A9D1TUI7"/>
<feature type="transmembrane region" description="Helical" evidence="1">
    <location>
        <begin position="53"/>
        <end position="76"/>
    </location>
</feature>
<feature type="transmembrane region" description="Helical" evidence="1">
    <location>
        <begin position="5"/>
        <end position="21"/>
    </location>
</feature>
<keyword evidence="1" id="KW-1133">Transmembrane helix</keyword>
<keyword evidence="1" id="KW-0472">Membrane</keyword>
<evidence type="ECO:0000313" key="2">
    <source>
        <dbReference type="EMBL" id="HIW06857.1"/>
    </source>
</evidence>
<dbReference type="Pfam" id="PF02592">
    <property type="entry name" value="Vut_1"/>
    <property type="match status" value="1"/>
</dbReference>
<evidence type="ECO:0000313" key="3">
    <source>
        <dbReference type="Proteomes" id="UP000823934"/>
    </source>
</evidence>
<name>A0A9D1TUI7_9GAMM</name>
<dbReference type="PANTHER" id="PTHR34300:SF2">
    <property type="entry name" value="QUEUOSINE PRECURSOR TRANSPORTER-RELATED"/>
    <property type="match status" value="1"/>
</dbReference>
<organism evidence="2 3">
    <name type="scientific">Candidatus Ignatzschineria merdigallinarum</name>
    <dbReference type="NCBI Taxonomy" id="2838621"/>
    <lineage>
        <taxon>Bacteria</taxon>
        <taxon>Pseudomonadati</taxon>
        <taxon>Pseudomonadota</taxon>
        <taxon>Gammaproteobacteria</taxon>
        <taxon>Cardiobacteriales</taxon>
        <taxon>Ignatzschineriaceae</taxon>
        <taxon>Ignatzschineria</taxon>
    </lineage>
</organism>
<proteinExistence type="predicted"/>
<reference evidence="2" key="1">
    <citation type="journal article" date="2021" name="PeerJ">
        <title>Extensive microbial diversity within the chicken gut microbiome revealed by metagenomics and culture.</title>
        <authorList>
            <person name="Gilroy R."/>
            <person name="Ravi A."/>
            <person name="Getino M."/>
            <person name="Pursley I."/>
            <person name="Horton D.L."/>
            <person name="Alikhan N.F."/>
            <person name="Baker D."/>
            <person name="Gharbi K."/>
            <person name="Hall N."/>
            <person name="Watson M."/>
            <person name="Adriaenssens E.M."/>
            <person name="Foster-Nyarko E."/>
            <person name="Jarju S."/>
            <person name="Secka A."/>
            <person name="Antonio M."/>
            <person name="Oren A."/>
            <person name="Chaudhuri R.R."/>
            <person name="La Ragione R."/>
            <person name="Hildebrand F."/>
            <person name="Pallen M.J."/>
        </authorList>
    </citation>
    <scope>NUCLEOTIDE SEQUENCE</scope>
    <source>
        <strain evidence="2">CHK160-9182</strain>
    </source>
</reference>
<evidence type="ECO:0000256" key="1">
    <source>
        <dbReference type="SAM" id="Phobius"/>
    </source>
</evidence>
<dbReference type="InterPro" id="IPR003744">
    <property type="entry name" value="YhhQ"/>
</dbReference>
<accession>A0A9D1TUI7</accession>
<dbReference type="PANTHER" id="PTHR34300">
    <property type="entry name" value="QUEUOSINE PRECURSOR TRANSPORTER-RELATED"/>
    <property type="match status" value="1"/>
</dbReference>
<feature type="transmembrane region" description="Helical" evidence="1">
    <location>
        <begin position="142"/>
        <end position="162"/>
    </location>
</feature>
<feature type="transmembrane region" description="Helical" evidence="1">
    <location>
        <begin position="27"/>
        <end position="46"/>
    </location>
</feature>
<feature type="transmembrane region" description="Helical" evidence="1">
    <location>
        <begin position="82"/>
        <end position="101"/>
    </location>
</feature>
<gene>
    <name evidence="2" type="ORF">H9889_05975</name>
</gene>
<dbReference type="Proteomes" id="UP000823934">
    <property type="component" value="Unassembled WGS sequence"/>
</dbReference>
<comment type="caution">
    <text evidence="2">The sequence shown here is derived from an EMBL/GenBank/DDBJ whole genome shotgun (WGS) entry which is preliminary data.</text>
</comment>
<reference evidence="2" key="2">
    <citation type="submission" date="2021-04" db="EMBL/GenBank/DDBJ databases">
        <authorList>
            <person name="Gilroy R."/>
        </authorList>
    </citation>
    <scope>NUCLEOTIDE SEQUENCE</scope>
    <source>
        <strain evidence="2">CHK160-9182</strain>
    </source>
</reference>
<keyword evidence="1" id="KW-0812">Transmembrane</keyword>
<dbReference type="EMBL" id="DXHP01000131">
    <property type="protein sequence ID" value="HIW06857.1"/>
    <property type="molecule type" value="Genomic_DNA"/>
</dbReference>
<feature type="transmembrane region" description="Helical" evidence="1">
    <location>
        <begin position="113"/>
        <end position="136"/>
    </location>
</feature>
<protein>
    <submittedName>
        <fullName evidence="2">VUT family protein</fullName>
    </submittedName>
</protein>